<evidence type="ECO:0008006" key="5">
    <source>
        <dbReference type="Google" id="ProtNLM"/>
    </source>
</evidence>
<reference evidence="3 4" key="1">
    <citation type="journal article" date="2010" name="J. Bacteriol.">
        <title>Genome sequences of Pelagibaca bermudensis HTCC2601T and Maritimibacter alkaliphilus HTCC2654T, the type strains of two marine Roseobacter genera.</title>
        <authorList>
            <person name="Thrash J.C."/>
            <person name="Cho J.C."/>
            <person name="Ferriera S."/>
            <person name="Johnson J."/>
            <person name="Vergin K.L."/>
            <person name="Giovannoni S.J."/>
        </authorList>
    </citation>
    <scope>NUCLEOTIDE SEQUENCE [LARGE SCALE GENOMIC DNA]</scope>
    <source>
        <strain evidence="3 4">HTCC2654</strain>
    </source>
</reference>
<dbReference type="PANTHER" id="PTHR30006:SF25">
    <property type="entry name" value="PHOSPHOGLYCERATE TRANSPORT REGULATORY PROTEIN PGTC"/>
    <property type="match status" value="1"/>
</dbReference>
<dbReference type="Proteomes" id="UP000002931">
    <property type="component" value="Unassembled WGS sequence"/>
</dbReference>
<keyword evidence="4" id="KW-1185">Reference proteome</keyword>
<feature type="signal peptide" evidence="2">
    <location>
        <begin position="1"/>
        <end position="20"/>
    </location>
</feature>
<dbReference type="EMBL" id="AAMT01000005">
    <property type="protein sequence ID" value="EAQ13373.1"/>
    <property type="molecule type" value="Genomic_DNA"/>
</dbReference>
<organism evidence="3 4">
    <name type="scientific">Maritimibacter alkaliphilus HTCC2654</name>
    <dbReference type="NCBI Taxonomy" id="314271"/>
    <lineage>
        <taxon>Bacteria</taxon>
        <taxon>Pseudomonadati</taxon>
        <taxon>Pseudomonadota</taxon>
        <taxon>Alphaproteobacteria</taxon>
        <taxon>Rhodobacterales</taxon>
        <taxon>Roseobacteraceae</taxon>
        <taxon>Maritimibacter</taxon>
    </lineage>
</organism>
<dbReference type="AlphaFoldDB" id="A3VEN5"/>
<dbReference type="HOGENOM" id="CLU_026974_12_0_5"/>
<gene>
    <name evidence="3" type="ORF">RB2654_09894</name>
</gene>
<dbReference type="Gene3D" id="3.40.190.10">
    <property type="entry name" value="Periplasmic binding protein-like II"/>
    <property type="match status" value="2"/>
</dbReference>
<evidence type="ECO:0000313" key="3">
    <source>
        <dbReference type="EMBL" id="EAQ13373.1"/>
    </source>
</evidence>
<comment type="caution">
    <text evidence="3">The sequence shown here is derived from an EMBL/GenBank/DDBJ whole genome shotgun (WGS) entry which is preliminary data.</text>
</comment>
<dbReference type="PANTHER" id="PTHR30006">
    <property type="entry name" value="THIAMINE-BINDING PERIPLASMIC PROTEIN-RELATED"/>
    <property type="match status" value="1"/>
</dbReference>
<name>A3VEN5_9RHOB</name>
<proteinExistence type="predicted"/>
<dbReference type="STRING" id="314271.RB2654_09894"/>
<evidence type="ECO:0000313" key="4">
    <source>
        <dbReference type="Proteomes" id="UP000002931"/>
    </source>
</evidence>
<dbReference type="SUPFAM" id="SSF53850">
    <property type="entry name" value="Periplasmic binding protein-like II"/>
    <property type="match status" value="1"/>
</dbReference>
<feature type="chain" id="PRO_5002661042" description="Periplasmic iron-binding protein" evidence="2">
    <location>
        <begin position="21"/>
        <end position="345"/>
    </location>
</feature>
<keyword evidence="1 2" id="KW-0732">Signal</keyword>
<evidence type="ECO:0000256" key="2">
    <source>
        <dbReference type="SAM" id="SignalP"/>
    </source>
</evidence>
<sequence length="345" mass="37445">MTRLIQALLAVAVSATAAFAQEDVATFGTGATPFVIRSTTDIAILEPALTAFAADHPDLAITYEQWGSNPLHANASSACDGETTPADAVFSSAVHLMVSLVNRACARPFVSDRTRALPDTRRWRDEVWGVTQEPAVMIYNTDRIAPEDVPQSRFDLLDLMRDDPVTFRARIATYDIEASGLGYLFAYIDSLEATTFGSLLEGLARSDAIATCCSTEIIEGVSTGEYLFAYNVLGSYVRNAAPANVGVILPEDYTLFLSRAYMIPAKARNPMAAEQFLDFLLSERGQAMLASVGLLYATDPDELRTVQSARRSIPLAPPLLVALDGSTERQFLERWTDAFSAAPVP</sequence>
<dbReference type="RefSeq" id="WP_008331061.1">
    <property type="nucleotide sequence ID" value="NZ_CH902578.1"/>
</dbReference>
<evidence type="ECO:0000256" key="1">
    <source>
        <dbReference type="ARBA" id="ARBA00022729"/>
    </source>
</evidence>
<dbReference type="eggNOG" id="COG1840">
    <property type="taxonomic scope" value="Bacteria"/>
</dbReference>
<protein>
    <recommendedName>
        <fullName evidence="5">Periplasmic iron-binding protein</fullName>
    </recommendedName>
</protein>
<dbReference type="InterPro" id="IPR006059">
    <property type="entry name" value="SBP"/>
</dbReference>
<dbReference type="Pfam" id="PF01547">
    <property type="entry name" value="SBP_bac_1"/>
    <property type="match status" value="1"/>
</dbReference>
<dbReference type="GO" id="GO:0030288">
    <property type="term" value="C:outer membrane-bounded periplasmic space"/>
    <property type="evidence" value="ECO:0007669"/>
    <property type="project" value="TreeGrafter"/>
</dbReference>
<accession>A3VEN5</accession>